<dbReference type="InterPro" id="IPR011657">
    <property type="entry name" value="CNT_C_dom"/>
</dbReference>
<dbReference type="PANTHER" id="PTHR10590:SF4">
    <property type="entry name" value="SOLUTE CARRIER FAMILY 28 MEMBER 3"/>
    <property type="match status" value="1"/>
</dbReference>
<feature type="transmembrane region" description="Helical" evidence="7">
    <location>
        <begin position="167"/>
        <end position="189"/>
    </location>
</feature>
<evidence type="ECO:0000256" key="1">
    <source>
        <dbReference type="ARBA" id="ARBA00004651"/>
    </source>
</evidence>
<keyword evidence="4 7" id="KW-0812">Transmembrane</keyword>
<evidence type="ECO:0000259" key="9">
    <source>
        <dbReference type="Pfam" id="PF07662"/>
    </source>
</evidence>
<dbReference type="EMBL" id="JABAFD010000002">
    <property type="protein sequence ID" value="NME08615.1"/>
    <property type="molecule type" value="Genomic_DNA"/>
</dbReference>
<feature type="transmembrane region" description="Helical" evidence="7">
    <location>
        <begin position="253"/>
        <end position="277"/>
    </location>
</feature>
<evidence type="ECO:0000313" key="13">
    <source>
        <dbReference type="Proteomes" id="UP000326961"/>
    </source>
</evidence>
<dbReference type="PANTHER" id="PTHR10590">
    <property type="entry name" value="SODIUM/NUCLEOSIDE COTRANSPORTER"/>
    <property type="match status" value="1"/>
</dbReference>
<feature type="transmembrane region" description="Helical" evidence="7">
    <location>
        <begin position="338"/>
        <end position="363"/>
    </location>
</feature>
<sequence length="399" mass="41753">MSIILNILGIIVLLAGLYLASSDKSSVNKKLIGKALLIQFVLAFFLVKFPIGRTIVQVVSDFVTSVLGYGMEGLTFVFGPLADGKSVGFIFAISVLGNIVFIGALVGALYYLGIINFIVKVIGGAIQKVLGTSAVESFVAVANMFLGQTESPILVSKYLHLMTTSELMLVLVSGMGSMSATVLMGYVGMGIPMENLLIAGALVPISSIIVSKLLIPETQHEEVVEKVEMDRKGAHTNIMSAISEGATNGMQMAFGIGAALIAITGLVALVNGGLGIVGLSLQQILSYVFAPLALLMGLDPSHVLTAGQLLGSKMVLNEFIAFGDLGQIINTLDPRTALVISISLAGFANISSIGICISGISVFCPERRTEISNIAFRGMIGGFLVSTLSAMIVGLILLF</sequence>
<dbReference type="Proteomes" id="UP000573963">
    <property type="component" value="Unassembled WGS sequence"/>
</dbReference>
<evidence type="ECO:0000256" key="5">
    <source>
        <dbReference type="ARBA" id="ARBA00022989"/>
    </source>
</evidence>
<evidence type="ECO:0000313" key="14">
    <source>
        <dbReference type="Proteomes" id="UP000573963"/>
    </source>
</evidence>
<feature type="domain" description="Nucleoside transporter/FeoB GTPase Gate" evidence="10">
    <location>
        <begin position="93"/>
        <end position="190"/>
    </location>
</feature>
<dbReference type="InterPro" id="IPR011642">
    <property type="entry name" value="Gate_dom"/>
</dbReference>
<reference evidence="11 14" key="2">
    <citation type="submission" date="2020-04" db="EMBL/GenBank/DDBJ databases">
        <authorList>
            <person name="Hitch T.C.A."/>
            <person name="Wylensek D."/>
            <person name="Clavel T."/>
        </authorList>
    </citation>
    <scope>NUCLEOTIDE SEQUENCE [LARGE SCALE GENOMIC DNA]</scope>
    <source>
        <strain evidence="11 14">Med78_4-601-WT-2</strain>
    </source>
</reference>
<name>A0A5P3X9C6_PARBF</name>
<comment type="similarity">
    <text evidence="2">Belongs to the concentrative nucleoside transporter (CNT) (TC 2.A.41) family.</text>
</comment>
<feature type="domain" description="Concentrative nucleoside transporter N-terminal" evidence="8">
    <location>
        <begin position="8"/>
        <end position="81"/>
    </location>
</feature>
<feature type="domain" description="Concentrative nucleoside transporter C-terminal" evidence="9">
    <location>
        <begin position="196"/>
        <end position="394"/>
    </location>
</feature>
<feature type="transmembrane region" description="Helical" evidence="7">
    <location>
        <begin position="284"/>
        <end position="304"/>
    </location>
</feature>
<dbReference type="GO" id="GO:0015293">
    <property type="term" value="F:symporter activity"/>
    <property type="evidence" value="ECO:0007669"/>
    <property type="project" value="TreeGrafter"/>
</dbReference>
<dbReference type="Pfam" id="PF01773">
    <property type="entry name" value="Nucleos_tra2_N"/>
    <property type="match status" value="1"/>
</dbReference>
<protein>
    <submittedName>
        <fullName evidence="12">NupC/NupG family nucleoside CNT transporter</fullName>
    </submittedName>
</protein>
<keyword evidence="5 7" id="KW-1133">Transmembrane helix</keyword>
<feature type="transmembrane region" description="Helical" evidence="7">
    <location>
        <begin position="32"/>
        <end position="51"/>
    </location>
</feature>
<dbReference type="GO" id="GO:0005337">
    <property type="term" value="F:nucleoside transmembrane transporter activity"/>
    <property type="evidence" value="ECO:0007669"/>
    <property type="project" value="InterPro"/>
</dbReference>
<proteinExistence type="inferred from homology"/>
<dbReference type="GO" id="GO:0005886">
    <property type="term" value="C:plasma membrane"/>
    <property type="evidence" value="ECO:0007669"/>
    <property type="project" value="UniProtKB-SubCell"/>
</dbReference>
<feature type="transmembrane region" description="Helical" evidence="7">
    <location>
        <begin position="87"/>
        <end position="113"/>
    </location>
</feature>
<dbReference type="Pfam" id="PF07670">
    <property type="entry name" value="Gate"/>
    <property type="match status" value="1"/>
</dbReference>
<accession>A0A5P3X9C6</accession>
<evidence type="ECO:0000256" key="2">
    <source>
        <dbReference type="ARBA" id="ARBA00009033"/>
    </source>
</evidence>
<comment type="subcellular location">
    <subcellularLocation>
        <location evidence="1">Cell membrane</location>
        <topology evidence="1">Multi-pass membrane protein</topology>
    </subcellularLocation>
</comment>
<dbReference type="Pfam" id="PF07662">
    <property type="entry name" value="Nucleos_tra2_C"/>
    <property type="match status" value="1"/>
</dbReference>
<dbReference type="EMBL" id="CP032452">
    <property type="protein sequence ID" value="QEZ67587.1"/>
    <property type="molecule type" value="Genomic_DNA"/>
</dbReference>
<evidence type="ECO:0000256" key="4">
    <source>
        <dbReference type="ARBA" id="ARBA00022692"/>
    </source>
</evidence>
<evidence type="ECO:0000313" key="11">
    <source>
        <dbReference type="EMBL" id="NME08615.1"/>
    </source>
</evidence>
<gene>
    <name evidence="12" type="ORF">D4A35_01080</name>
    <name evidence="11" type="ORF">HF875_03730</name>
</gene>
<evidence type="ECO:0000259" key="10">
    <source>
        <dbReference type="Pfam" id="PF07670"/>
    </source>
</evidence>
<keyword evidence="3" id="KW-1003">Cell membrane</keyword>
<evidence type="ECO:0000256" key="3">
    <source>
        <dbReference type="ARBA" id="ARBA00022475"/>
    </source>
</evidence>
<dbReference type="RefSeq" id="WP_142729676.1">
    <property type="nucleotide sequence ID" value="NZ_BROK01000028.1"/>
</dbReference>
<reference evidence="12 13" key="1">
    <citation type="submission" date="2018-09" db="EMBL/GenBank/DDBJ databases">
        <title>A clostridial neurotoxin that targets Anopheles mosquitoes.</title>
        <authorList>
            <person name="Contreras E."/>
            <person name="Masuyer G."/>
            <person name="Qureshi N."/>
            <person name="Chawla S."/>
            <person name="Lim H.L."/>
            <person name="Chen J."/>
            <person name="Stenmark P."/>
            <person name="Gill S."/>
        </authorList>
    </citation>
    <scope>NUCLEOTIDE SEQUENCE [LARGE SCALE GENOMIC DNA]</scope>
    <source>
        <strain evidence="12 13">Cbm</strain>
    </source>
</reference>
<evidence type="ECO:0000259" key="8">
    <source>
        <dbReference type="Pfam" id="PF01773"/>
    </source>
</evidence>
<dbReference type="AlphaFoldDB" id="A0A5P3X9C6"/>
<keyword evidence="6 7" id="KW-0472">Membrane</keyword>
<organism evidence="12 13">
    <name type="scientific">Paraclostridium bifermentans</name>
    <name type="common">Clostridium bifermentans</name>
    <dbReference type="NCBI Taxonomy" id="1490"/>
    <lineage>
        <taxon>Bacteria</taxon>
        <taxon>Bacillati</taxon>
        <taxon>Bacillota</taxon>
        <taxon>Clostridia</taxon>
        <taxon>Peptostreptococcales</taxon>
        <taxon>Peptostreptococcaceae</taxon>
        <taxon>Paraclostridium</taxon>
    </lineage>
</organism>
<evidence type="ECO:0000256" key="6">
    <source>
        <dbReference type="ARBA" id="ARBA00023136"/>
    </source>
</evidence>
<feature type="transmembrane region" description="Helical" evidence="7">
    <location>
        <begin position="375"/>
        <end position="398"/>
    </location>
</feature>
<evidence type="ECO:0000256" key="7">
    <source>
        <dbReference type="SAM" id="Phobius"/>
    </source>
</evidence>
<evidence type="ECO:0000313" key="12">
    <source>
        <dbReference type="EMBL" id="QEZ67587.1"/>
    </source>
</evidence>
<dbReference type="Proteomes" id="UP000326961">
    <property type="component" value="Chromosome"/>
</dbReference>
<dbReference type="InterPro" id="IPR008276">
    <property type="entry name" value="C_nuclsd_transpt"/>
</dbReference>
<dbReference type="InterPro" id="IPR002668">
    <property type="entry name" value="CNT_N_dom"/>
</dbReference>
<feature type="transmembrane region" description="Helical" evidence="7">
    <location>
        <begin position="58"/>
        <end position="81"/>
    </location>
</feature>